<dbReference type="Proteomes" id="UP000228934">
    <property type="component" value="Unassembled WGS sequence"/>
</dbReference>
<dbReference type="OrthoDB" id="5148094at2759"/>
<dbReference type="GO" id="GO:0005829">
    <property type="term" value="C:cytosol"/>
    <property type="evidence" value="ECO:0007669"/>
    <property type="project" value="TreeGrafter"/>
</dbReference>
<dbReference type="SUPFAM" id="SSF48371">
    <property type="entry name" value="ARM repeat"/>
    <property type="match status" value="1"/>
</dbReference>
<keyword evidence="4" id="KW-1185">Reference proteome</keyword>
<sequence length="397" mass="44568">MRYPMMHWEINKRTGNTSSAVTSGSCVCILEVFGADIMFDVEQQEGDRGSPADIESARPAGTLPQHAKSRRTQRFAQEIKKKKGIKEEVQLTSKQKEMLQAQMEKESQIRKKLLQLDTELENNIRLLDCILQQSPPGLSQHIPVLTSCFIPLLKSPLAAARIHGPFVQFAACVMPVHLKSFGASPLSAPAFSFIFPLLKMVLLETSNNSEETEELLVQTLQIITVHSQLRSSKSQTKLIDENGPEFLPRTDMLLLLTKVIGTASPRLQGLMELEMVLPTPETDDNNGLALLHRLWVVKFDVETEIKKQAEGFWESLDLKLQPDLCSLLIKDVIHHEEAMRHAGAEALSHAVAEYRNQATEVLKKLVELYHEKLYRPPPVLDALGRVISESPPDQFEA</sequence>
<name>A0A2G9SE37_AQUCT</name>
<dbReference type="GO" id="GO:0034198">
    <property type="term" value="P:cellular response to amino acid starvation"/>
    <property type="evidence" value="ECO:0007669"/>
    <property type="project" value="TreeGrafter"/>
</dbReference>
<reference evidence="4" key="1">
    <citation type="journal article" date="2017" name="Nat. Commun.">
        <title>The North American bullfrog draft genome provides insight into hormonal regulation of long noncoding RNA.</title>
        <authorList>
            <person name="Hammond S.A."/>
            <person name="Warren R.L."/>
            <person name="Vandervalk B.P."/>
            <person name="Kucuk E."/>
            <person name="Khan H."/>
            <person name="Gibb E.A."/>
            <person name="Pandoh P."/>
            <person name="Kirk H."/>
            <person name="Zhao Y."/>
            <person name="Jones M."/>
            <person name="Mungall A.J."/>
            <person name="Coope R."/>
            <person name="Pleasance S."/>
            <person name="Moore R.A."/>
            <person name="Holt R.A."/>
            <person name="Round J.M."/>
            <person name="Ohora S."/>
            <person name="Walle B.V."/>
            <person name="Veldhoen N."/>
            <person name="Helbing C.C."/>
            <person name="Birol I."/>
        </authorList>
    </citation>
    <scope>NUCLEOTIDE SEQUENCE [LARGE SCALE GENOMIC DNA]</scope>
</reference>
<evidence type="ECO:0000256" key="2">
    <source>
        <dbReference type="SAM" id="MobiDB-lite"/>
    </source>
</evidence>
<dbReference type="InterPro" id="IPR016024">
    <property type="entry name" value="ARM-type_fold"/>
</dbReference>
<gene>
    <name evidence="3" type="ORF">AB205_0061250</name>
</gene>
<dbReference type="GO" id="GO:0006417">
    <property type="term" value="P:regulation of translation"/>
    <property type="evidence" value="ECO:0007669"/>
    <property type="project" value="TreeGrafter"/>
</dbReference>
<evidence type="ECO:0000313" key="4">
    <source>
        <dbReference type="Proteomes" id="UP000228934"/>
    </source>
</evidence>
<dbReference type="PROSITE" id="PS51257">
    <property type="entry name" value="PROKAR_LIPOPROTEIN"/>
    <property type="match status" value="1"/>
</dbReference>
<organism evidence="3 4">
    <name type="scientific">Aquarana catesbeiana</name>
    <name type="common">American bullfrog</name>
    <name type="synonym">Rana catesbeiana</name>
    <dbReference type="NCBI Taxonomy" id="8400"/>
    <lineage>
        <taxon>Eukaryota</taxon>
        <taxon>Metazoa</taxon>
        <taxon>Chordata</taxon>
        <taxon>Craniata</taxon>
        <taxon>Vertebrata</taxon>
        <taxon>Euteleostomi</taxon>
        <taxon>Amphibia</taxon>
        <taxon>Batrachia</taxon>
        <taxon>Anura</taxon>
        <taxon>Neobatrachia</taxon>
        <taxon>Ranoidea</taxon>
        <taxon>Ranidae</taxon>
        <taxon>Aquarana</taxon>
    </lineage>
</organism>
<accession>A0A2G9SE37</accession>
<feature type="region of interest" description="Disordered" evidence="2">
    <location>
        <begin position="44"/>
        <end position="72"/>
    </location>
</feature>
<dbReference type="PANTHER" id="PTHR23346:SF7">
    <property type="entry name" value="STALLED RIBOSOME SENSOR GCN1"/>
    <property type="match status" value="1"/>
</dbReference>
<dbReference type="AlphaFoldDB" id="A0A2G9SE37"/>
<proteinExistence type="predicted"/>
<keyword evidence="1" id="KW-0677">Repeat</keyword>
<evidence type="ECO:0000256" key="1">
    <source>
        <dbReference type="ARBA" id="ARBA00022737"/>
    </source>
</evidence>
<evidence type="ECO:0000313" key="3">
    <source>
        <dbReference type="EMBL" id="PIO38335.1"/>
    </source>
</evidence>
<dbReference type="EMBL" id="KV923952">
    <property type="protein sequence ID" value="PIO38335.1"/>
    <property type="molecule type" value="Genomic_DNA"/>
</dbReference>
<feature type="non-terminal residue" evidence="3">
    <location>
        <position position="397"/>
    </location>
</feature>
<dbReference type="GO" id="GO:0019887">
    <property type="term" value="F:protein kinase regulator activity"/>
    <property type="evidence" value="ECO:0007669"/>
    <property type="project" value="TreeGrafter"/>
</dbReference>
<protein>
    <submittedName>
        <fullName evidence="3">Uncharacterized protein</fullName>
    </submittedName>
</protein>
<dbReference type="PANTHER" id="PTHR23346">
    <property type="entry name" value="TRANSLATIONAL ACTIVATOR GCN1-RELATED"/>
    <property type="match status" value="1"/>
</dbReference>